<dbReference type="RefSeq" id="WP_168519675.1">
    <property type="nucleotide sequence ID" value="NZ_JAAXLS010000025.1"/>
</dbReference>
<evidence type="ECO:0000313" key="3">
    <source>
        <dbReference type="Proteomes" id="UP000715441"/>
    </source>
</evidence>
<evidence type="ECO:0000313" key="2">
    <source>
        <dbReference type="EMBL" id="NKQ56648.1"/>
    </source>
</evidence>
<protein>
    <recommendedName>
        <fullName evidence="4">Serine protease</fullName>
    </recommendedName>
</protein>
<feature type="region of interest" description="Disordered" evidence="1">
    <location>
        <begin position="152"/>
        <end position="200"/>
    </location>
</feature>
<dbReference type="Proteomes" id="UP000715441">
    <property type="component" value="Unassembled WGS sequence"/>
</dbReference>
<feature type="region of interest" description="Disordered" evidence="1">
    <location>
        <begin position="1"/>
        <end position="36"/>
    </location>
</feature>
<feature type="compositionally biased region" description="Polar residues" evidence="1">
    <location>
        <begin position="159"/>
        <end position="169"/>
    </location>
</feature>
<proteinExistence type="predicted"/>
<comment type="caution">
    <text evidence="2">The sequence shown here is derived from an EMBL/GenBank/DDBJ whole genome shotgun (WGS) entry which is preliminary data.</text>
</comment>
<keyword evidence="3" id="KW-1185">Reference proteome</keyword>
<sequence length="230" mass="23086">MLARHGAGSDGPSRRRRSAEPAGSGQFGGTLTAIPPVEQPTEIITPAQYRYDQNTVTALLAAQPEEPVAAAVVPAQTSRYTGRKIAGFAFAGAVLVGGWALASAQAQPADTPSGANPAPVKAPESQVAPTGLNVESLGAPAAGLAGVPAATAEIPAPPSTQSAASQPDTGSFRGTLPTSTQSKAPAASKPAPTTQAAPNWQAYYDAFQKAAQYNKGGHGGNDRGGRHGGR</sequence>
<reference evidence="2 3" key="1">
    <citation type="submission" date="2020-04" db="EMBL/GenBank/DDBJ databases">
        <title>Novel species.</title>
        <authorList>
            <person name="Teo W.F.A."/>
            <person name="Lipun K."/>
            <person name="Srisuk N."/>
            <person name="Duangmal K."/>
        </authorList>
    </citation>
    <scope>NUCLEOTIDE SEQUENCE [LARGE SCALE GENOMIC DNA]</scope>
    <source>
        <strain evidence="2 3">K13G38</strain>
    </source>
</reference>
<feature type="region of interest" description="Disordered" evidence="1">
    <location>
        <begin position="107"/>
        <end position="126"/>
    </location>
</feature>
<accession>A0ABX1JAD1</accession>
<feature type="compositionally biased region" description="Low complexity" evidence="1">
    <location>
        <begin position="177"/>
        <end position="198"/>
    </location>
</feature>
<evidence type="ECO:0008006" key="4">
    <source>
        <dbReference type="Google" id="ProtNLM"/>
    </source>
</evidence>
<evidence type="ECO:0000256" key="1">
    <source>
        <dbReference type="SAM" id="MobiDB-lite"/>
    </source>
</evidence>
<organism evidence="2 3">
    <name type="scientific">Amycolatopsis acididurans</name>
    <dbReference type="NCBI Taxonomy" id="2724524"/>
    <lineage>
        <taxon>Bacteria</taxon>
        <taxon>Bacillati</taxon>
        <taxon>Actinomycetota</taxon>
        <taxon>Actinomycetes</taxon>
        <taxon>Pseudonocardiales</taxon>
        <taxon>Pseudonocardiaceae</taxon>
        <taxon>Amycolatopsis</taxon>
    </lineage>
</organism>
<dbReference type="EMBL" id="JAAXLS010000025">
    <property type="protein sequence ID" value="NKQ56648.1"/>
    <property type="molecule type" value="Genomic_DNA"/>
</dbReference>
<gene>
    <name evidence="2" type="ORF">HFP15_27610</name>
</gene>
<name>A0ABX1JAD1_9PSEU</name>